<accession>A0AA88Q987</accession>
<evidence type="ECO:0000256" key="2">
    <source>
        <dbReference type="ARBA" id="ARBA00022527"/>
    </source>
</evidence>
<evidence type="ECO:0000256" key="8">
    <source>
        <dbReference type="ARBA" id="ARBA00048679"/>
    </source>
</evidence>
<keyword evidence="6" id="KW-0067">ATP-binding</keyword>
<name>A0AA88Q987_9TELE</name>
<dbReference type="PANTHER" id="PTHR22984">
    <property type="entry name" value="SERINE/THREONINE-PROTEIN KINASE PIM"/>
    <property type="match status" value="1"/>
</dbReference>
<protein>
    <recommendedName>
        <fullName evidence="1">non-specific serine/threonine protein kinase</fullName>
        <ecNumber evidence="1">2.7.11.1</ecNumber>
    </recommendedName>
</protein>
<dbReference type="Gene3D" id="3.30.200.20">
    <property type="entry name" value="Phosphorylase Kinase, domain 1"/>
    <property type="match status" value="3"/>
</dbReference>
<feature type="region of interest" description="Disordered" evidence="9">
    <location>
        <begin position="1"/>
        <end position="28"/>
    </location>
</feature>
<dbReference type="GO" id="GO:0007346">
    <property type="term" value="P:regulation of mitotic cell cycle"/>
    <property type="evidence" value="ECO:0007669"/>
    <property type="project" value="TreeGrafter"/>
</dbReference>
<reference evidence="10" key="1">
    <citation type="submission" date="2023-08" db="EMBL/GenBank/DDBJ databases">
        <title>Chromosome-level Genome Assembly of mud carp (Cirrhinus molitorella).</title>
        <authorList>
            <person name="Liu H."/>
        </authorList>
    </citation>
    <scope>NUCLEOTIDE SEQUENCE</scope>
    <source>
        <strain evidence="10">Prfri</strain>
        <tissue evidence="10">Muscle</tissue>
    </source>
</reference>
<keyword evidence="5" id="KW-0418">Kinase</keyword>
<evidence type="ECO:0000256" key="3">
    <source>
        <dbReference type="ARBA" id="ARBA00022679"/>
    </source>
</evidence>
<dbReference type="GO" id="GO:0005737">
    <property type="term" value="C:cytoplasm"/>
    <property type="evidence" value="ECO:0007669"/>
    <property type="project" value="TreeGrafter"/>
</dbReference>
<keyword evidence="11" id="KW-1185">Reference proteome</keyword>
<evidence type="ECO:0000256" key="1">
    <source>
        <dbReference type="ARBA" id="ARBA00012513"/>
    </source>
</evidence>
<organism evidence="10 11">
    <name type="scientific">Cirrhinus molitorella</name>
    <name type="common">mud carp</name>
    <dbReference type="NCBI Taxonomy" id="172907"/>
    <lineage>
        <taxon>Eukaryota</taxon>
        <taxon>Metazoa</taxon>
        <taxon>Chordata</taxon>
        <taxon>Craniata</taxon>
        <taxon>Vertebrata</taxon>
        <taxon>Euteleostomi</taxon>
        <taxon>Actinopterygii</taxon>
        <taxon>Neopterygii</taxon>
        <taxon>Teleostei</taxon>
        <taxon>Ostariophysi</taxon>
        <taxon>Cypriniformes</taxon>
        <taxon>Cyprinidae</taxon>
        <taxon>Labeoninae</taxon>
        <taxon>Labeonini</taxon>
        <taxon>Cirrhinus</taxon>
    </lineage>
</organism>
<keyword evidence="2" id="KW-0723">Serine/threonine-protein kinase</keyword>
<evidence type="ECO:0000256" key="7">
    <source>
        <dbReference type="ARBA" id="ARBA00047899"/>
    </source>
</evidence>
<evidence type="ECO:0000256" key="4">
    <source>
        <dbReference type="ARBA" id="ARBA00022741"/>
    </source>
</evidence>
<evidence type="ECO:0000256" key="5">
    <source>
        <dbReference type="ARBA" id="ARBA00022777"/>
    </source>
</evidence>
<evidence type="ECO:0000256" key="9">
    <source>
        <dbReference type="SAM" id="MobiDB-lite"/>
    </source>
</evidence>
<dbReference type="InterPro" id="IPR051138">
    <property type="entry name" value="PIM_Ser/Thr_kinase"/>
</dbReference>
<dbReference type="AlphaFoldDB" id="A0AA88Q987"/>
<evidence type="ECO:0000313" key="11">
    <source>
        <dbReference type="Proteomes" id="UP001187343"/>
    </source>
</evidence>
<dbReference type="EMBL" id="JAUYZG010000001">
    <property type="protein sequence ID" value="KAK2915771.1"/>
    <property type="molecule type" value="Genomic_DNA"/>
</dbReference>
<dbReference type="GO" id="GO:0005524">
    <property type="term" value="F:ATP binding"/>
    <property type="evidence" value="ECO:0007669"/>
    <property type="project" value="UniProtKB-KW"/>
</dbReference>
<evidence type="ECO:0000256" key="6">
    <source>
        <dbReference type="ARBA" id="ARBA00022840"/>
    </source>
</evidence>
<dbReference type="PANTHER" id="PTHR22984:SF11">
    <property type="entry name" value="AURORA KINASE-RELATED"/>
    <property type="match status" value="1"/>
</dbReference>
<comment type="catalytic activity">
    <reaction evidence="7">
        <text>L-threonyl-[protein] + ATP = O-phospho-L-threonyl-[protein] + ADP + H(+)</text>
        <dbReference type="Rhea" id="RHEA:46608"/>
        <dbReference type="Rhea" id="RHEA-COMP:11060"/>
        <dbReference type="Rhea" id="RHEA-COMP:11605"/>
        <dbReference type="ChEBI" id="CHEBI:15378"/>
        <dbReference type="ChEBI" id="CHEBI:30013"/>
        <dbReference type="ChEBI" id="CHEBI:30616"/>
        <dbReference type="ChEBI" id="CHEBI:61977"/>
        <dbReference type="ChEBI" id="CHEBI:456216"/>
        <dbReference type="EC" id="2.7.11.1"/>
    </reaction>
</comment>
<keyword evidence="4" id="KW-0547">Nucleotide-binding</keyword>
<dbReference type="EC" id="2.7.11.1" evidence="1"/>
<dbReference type="GO" id="GO:0004674">
    <property type="term" value="F:protein serine/threonine kinase activity"/>
    <property type="evidence" value="ECO:0007669"/>
    <property type="project" value="UniProtKB-KW"/>
</dbReference>
<comment type="catalytic activity">
    <reaction evidence="8">
        <text>L-seryl-[protein] + ATP = O-phospho-L-seryl-[protein] + ADP + H(+)</text>
        <dbReference type="Rhea" id="RHEA:17989"/>
        <dbReference type="Rhea" id="RHEA-COMP:9863"/>
        <dbReference type="Rhea" id="RHEA-COMP:11604"/>
        <dbReference type="ChEBI" id="CHEBI:15378"/>
        <dbReference type="ChEBI" id="CHEBI:29999"/>
        <dbReference type="ChEBI" id="CHEBI:30616"/>
        <dbReference type="ChEBI" id="CHEBI:83421"/>
        <dbReference type="ChEBI" id="CHEBI:456216"/>
        <dbReference type="EC" id="2.7.11.1"/>
    </reaction>
</comment>
<evidence type="ECO:0000313" key="10">
    <source>
        <dbReference type="EMBL" id="KAK2915771.1"/>
    </source>
</evidence>
<sequence>MDPTLFTGENTTRRCKHQSNLASRNEIEQEADLDVLPGSVSFVSETAASDTEPEPEIDLPQGSVVSLFEVGHLITSGKFSKVYKGLHIFSEKVKVGIKCIPKRRADRYLDIAGHAKPVLAEVALMLSRNEIEQEADLDVLPGSVSFVSETAASDTEPEPEIDLPQGSVVSLFEVGHLITSGKFSKVYKGLHIFSEKVKVGIKCIPKRRADRYLDIAGHAKPVLAEVALMLSRNEIEQEADLDVLPGSVSFVSETAASDTEPEPEIDLPQGSVVSLFEVGHLITSGKFSKVYKGLHIFSEKVKVGIKCIPKRRADRYLDIAGHAKPVLAEVALMLSLLSKESILDPHFKMLGFISPQKADEAVKSISSEGAMLVLEGQAQASPSTSSASSTLNEIWQDFDTWVR</sequence>
<keyword evidence="3" id="KW-0808">Transferase</keyword>
<proteinExistence type="predicted"/>
<dbReference type="InterPro" id="IPR011009">
    <property type="entry name" value="Kinase-like_dom_sf"/>
</dbReference>
<dbReference type="SUPFAM" id="SSF56112">
    <property type="entry name" value="Protein kinase-like (PK-like)"/>
    <property type="match status" value="1"/>
</dbReference>
<gene>
    <name evidence="10" type="ORF">Q8A67_000145</name>
</gene>
<dbReference type="GO" id="GO:0043066">
    <property type="term" value="P:negative regulation of apoptotic process"/>
    <property type="evidence" value="ECO:0007669"/>
    <property type="project" value="TreeGrafter"/>
</dbReference>
<dbReference type="Proteomes" id="UP001187343">
    <property type="component" value="Unassembled WGS sequence"/>
</dbReference>
<comment type="caution">
    <text evidence="10">The sequence shown here is derived from an EMBL/GenBank/DDBJ whole genome shotgun (WGS) entry which is preliminary data.</text>
</comment>